<proteinExistence type="predicted"/>
<organism evidence="4 5">
    <name type="scientific">Diaporthe eres</name>
    <name type="common">Phomopsis oblonga</name>
    <dbReference type="NCBI Taxonomy" id="83184"/>
    <lineage>
        <taxon>Eukaryota</taxon>
        <taxon>Fungi</taxon>
        <taxon>Dikarya</taxon>
        <taxon>Ascomycota</taxon>
        <taxon>Pezizomycotina</taxon>
        <taxon>Sordariomycetes</taxon>
        <taxon>Sordariomycetidae</taxon>
        <taxon>Diaporthales</taxon>
        <taxon>Diaporthaceae</taxon>
        <taxon>Diaporthe</taxon>
        <taxon>Diaporthe eres species complex</taxon>
    </lineage>
</organism>
<dbReference type="SUPFAM" id="SSF102848">
    <property type="entry name" value="NSFL1 (p97 ATPase) cofactor p47, SEP domain"/>
    <property type="match status" value="1"/>
</dbReference>
<dbReference type="InterPro" id="IPR012989">
    <property type="entry name" value="SEP_domain"/>
</dbReference>
<gene>
    <name evidence="4" type="primary">SHP1</name>
    <name evidence="4" type="ORF">SLS63_014022</name>
</gene>
<evidence type="ECO:0000259" key="3">
    <source>
        <dbReference type="PROSITE" id="PS51399"/>
    </source>
</evidence>
<dbReference type="SMART" id="SM00166">
    <property type="entry name" value="UBX"/>
    <property type="match status" value="1"/>
</dbReference>
<dbReference type="CDD" id="cd14348">
    <property type="entry name" value="UBA_p47"/>
    <property type="match status" value="1"/>
</dbReference>
<dbReference type="PROSITE" id="PS50033">
    <property type="entry name" value="UBX"/>
    <property type="match status" value="1"/>
</dbReference>
<comment type="caution">
    <text evidence="4">The sequence shown here is derived from an EMBL/GenBank/DDBJ whole genome shotgun (WGS) entry which is preliminary data.</text>
</comment>
<feature type="domain" description="SEP" evidence="3">
    <location>
        <begin position="220"/>
        <end position="284"/>
    </location>
</feature>
<dbReference type="Pfam" id="PF00789">
    <property type="entry name" value="UBX"/>
    <property type="match status" value="1"/>
</dbReference>
<feature type="compositionally biased region" description="Acidic residues" evidence="1">
    <location>
        <begin position="111"/>
        <end position="122"/>
    </location>
</feature>
<dbReference type="SMART" id="SM00553">
    <property type="entry name" value="SEP"/>
    <property type="match status" value="1"/>
</dbReference>
<dbReference type="Gene3D" id="1.10.8.10">
    <property type="entry name" value="DNA helicase RuvA subunit, C-terminal domain"/>
    <property type="match status" value="1"/>
</dbReference>
<dbReference type="Gene3D" id="3.10.20.90">
    <property type="entry name" value="Phosphatidylinositol 3-kinase Catalytic Subunit, Chain A, domain 1"/>
    <property type="match status" value="1"/>
</dbReference>
<protein>
    <submittedName>
        <fullName evidence="4">Protein phosphatase regulator</fullName>
    </submittedName>
</protein>
<feature type="compositionally biased region" description="Low complexity" evidence="1">
    <location>
        <begin position="74"/>
        <end position="88"/>
    </location>
</feature>
<dbReference type="Pfam" id="PF14555">
    <property type="entry name" value="UBA_4"/>
    <property type="match status" value="1"/>
</dbReference>
<dbReference type="PANTHER" id="PTHR23333:SF20">
    <property type="entry name" value="NSFL1 COFACTOR P47"/>
    <property type="match status" value="1"/>
</dbReference>
<dbReference type="PROSITE" id="PS51399">
    <property type="entry name" value="SEP"/>
    <property type="match status" value="1"/>
</dbReference>
<evidence type="ECO:0000259" key="2">
    <source>
        <dbReference type="PROSITE" id="PS50033"/>
    </source>
</evidence>
<dbReference type="Proteomes" id="UP001430848">
    <property type="component" value="Unassembled WGS sequence"/>
</dbReference>
<dbReference type="InterPro" id="IPR029071">
    <property type="entry name" value="Ubiquitin-like_domsf"/>
</dbReference>
<feature type="domain" description="UBX" evidence="2">
    <location>
        <begin position="339"/>
        <end position="416"/>
    </location>
</feature>
<dbReference type="SUPFAM" id="SSF54236">
    <property type="entry name" value="Ubiquitin-like"/>
    <property type="match status" value="1"/>
</dbReference>
<dbReference type="InterPro" id="IPR009060">
    <property type="entry name" value="UBA-like_sf"/>
</dbReference>
<sequence length="420" mass="44656">MADHDDLVMQFCELTGASADRATEYLEASSWNISAAVGSFFADDEDEAAGGAGSSSQPAPEPAYSGPRTLDGRPAPQSALPSSSSASKKPAKKKGLATLSSLGGGGGHDHDDDDDDEEEDDLADRRGPRDLFAGGEKSGLAVQDPGRNPADPQNVIKDILAKAKANAKRAPSEEDAPGPSQSSNFRGAGTTVGGEGTDSRTIPDPSGSRAPPRGSEELPVVTRTLHLWRDGFSIEDGPLRRYDDPEHAMDLQMIRTGRAPLHLMEVEHGQRCDVRLQQHEEDWHQLPRIYKPFGGQGRRLGSPVPGDGNPASGSVQMTTAPAASCAPAAAPAPVADVDSSQPSVAIRFQMPDGSRLPARFNLTHTIGDLYQFARSASAETRNRAFIVQSTFPSKDYTDHSQKLEEVDAFKRGGIAVVKWA</sequence>
<accession>A0ABR1NLU6</accession>
<dbReference type="InterPro" id="IPR036241">
    <property type="entry name" value="NSFL1C_SEP_dom_sf"/>
</dbReference>
<dbReference type="SUPFAM" id="SSF46934">
    <property type="entry name" value="UBA-like"/>
    <property type="match status" value="1"/>
</dbReference>
<dbReference type="Gene3D" id="3.30.420.210">
    <property type="entry name" value="SEP domain"/>
    <property type="match status" value="1"/>
</dbReference>
<evidence type="ECO:0000256" key="1">
    <source>
        <dbReference type="SAM" id="MobiDB-lite"/>
    </source>
</evidence>
<reference evidence="4 5" key="1">
    <citation type="submission" date="2024-02" db="EMBL/GenBank/DDBJ databases">
        <title>De novo assembly and annotation of 12 fungi associated with fruit tree decline syndrome in Ontario, Canada.</title>
        <authorList>
            <person name="Sulman M."/>
            <person name="Ellouze W."/>
            <person name="Ilyukhin E."/>
        </authorList>
    </citation>
    <scope>NUCLEOTIDE SEQUENCE [LARGE SCALE GENOMIC DNA]</scope>
    <source>
        <strain evidence="4 5">M169</strain>
    </source>
</reference>
<dbReference type="InterPro" id="IPR001012">
    <property type="entry name" value="UBX_dom"/>
</dbReference>
<evidence type="ECO:0000313" key="4">
    <source>
        <dbReference type="EMBL" id="KAK7706099.1"/>
    </source>
</evidence>
<name>A0ABR1NLU6_DIAER</name>
<evidence type="ECO:0000313" key="5">
    <source>
        <dbReference type="Proteomes" id="UP001430848"/>
    </source>
</evidence>
<dbReference type="PANTHER" id="PTHR23333">
    <property type="entry name" value="UBX DOMAIN CONTAINING PROTEIN"/>
    <property type="match status" value="1"/>
</dbReference>
<keyword evidence="5" id="KW-1185">Reference proteome</keyword>
<dbReference type="Pfam" id="PF08059">
    <property type="entry name" value="SEP"/>
    <property type="match status" value="1"/>
</dbReference>
<feature type="region of interest" description="Disordered" evidence="1">
    <location>
        <begin position="44"/>
        <end position="217"/>
    </location>
</feature>
<dbReference type="EMBL" id="JAKNSF020000224">
    <property type="protein sequence ID" value="KAK7706099.1"/>
    <property type="molecule type" value="Genomic_DNA"/>
</dbReference>